<dbReference type="STRING" id="1141098.A0A1Y2EJ99"/>
<accession>A0A1Y2EJ99</accession>
<proteinExistence type="inferred from homology"/>
<feature type="coiled-coil region" evidence="2">
    <location>
        <begin position="158"/>
        <end position="255"/>
    </location>
</feature>
<dbReference type="PANTHER" id="PTHR16127:SF13">
    <property type="entry name" value="GH01188P"/>
    <property type="match status" value="1"/>
</dbReference>
<feature type="region of interest" description="Disordered" evidence="3">
    <location>
        <begin position="28"/>
        <end position="54"/>
    </location>
</feature>
<dbReference type="InParanoid" id="A0A1Y2EJ99"/>
<dbReference type="Proteomes" id="UP000193689">
    <property type="component" value="Unassembled WGS sequence"/>
</dbReference>
<dbReference type="InterPro" id="IPR026183">
    <property type="entry name" value="Taxilin_fam"/>
</dbReference>
<name>A0A1Y2EJ99_9PEZI</name>
<dbReference type="AlphaFoldDB" id="A0A1Y2EJ99"/>
<dbReference type="GeneID" id="63770061"/>
<evidence type="ECO:0000256" key="3">
    <source>
        <dbReference type="SAM" id="MobiDB-lite"/>
    </source>
</evidence>
<sequence>MNDMEKIDLLTKRWSELFTNMKRLERDNIKNKKRADQLQKDKDTSRTEVSKQTGLKEKLEKLCRELQKENNKLKNEQRTLRDAHEKLRKDSDSRFESVLKTLEGYQEEKDNPRKQVMNTKVEDLFKNRFKSLIEQYELRELHFHSQMRTKEIEVQWNMARYEQQKKAAETETARSRQLNSQVLTFSKTETELRNQLNVYVDKFKQENDSLKRKQEALNQNIFKMADERTKNMKDLEETRKKSEKLTSIINAMQAQGRGIPQGMQGTVENCYAEGDAANGDEHEEGEEESDYEYGDDEGDEDASEEGAGYLPWRQWPEAYLDRCHLPDIWRGTAVIVRDILAGLCRFMIRGCYFRPPLH</sequence>
<keyword evidence="2" id="KW-0175">Coiled coil</keyword>
<dbReference type="FunCoup" id="A0A1Y2EJ99">
    <property type="interactions" value="1366"/>
</dbReference>
<evidence type="ECO:0000256" key="1">
    <source>
        <dbReference type="ARBA" id="ARBA00009550"/>
    </source>
</evidence>
<keyword evidence="5" id="KW-1185">Reference proteome</keyword>
<protein>
    <submittedName>
        <fullName evidence="4">Myosin-like coiled-coil protein-domain-containing protein</fullName>
    </submittedName>
</protein>
<feature type="compositionally biased region" description="Acidic residues" evidence="3">
    <location>
        <begin position="281"/>
        <end position="304"/>
    </location>
</feature>
<dbReference type="RefSeq" id="XP_040721245.1">
    <property type="nucleotide sequence ID" value="XM_040853849.1"/>
</dbReference>
<organism evidence="4 5">
    <name type="scientific">Pseudomassariella vexata</name>
    <dbReference type="NCBI Taxonomy" id="1141098"/>
    <lineage>
        <taxon>Eukaryota</taxon>
        <taxon>Fungi</taxon>
        <taxon>Dikarya</taxon>
        <taxon>Ascomycota</taxon>
        <taxon>Pezizomycotina</taxon>
        <taxon>Sordariomycetes</taxon>
        <taxon>Xylariomycetidae</taxon>
        <taxon>Amphisphaeriales</taxon>
        <taxon>Pseudomassariaceae</taxon>
        <taxon>Pseudomassariella</taxon>
    </lineage>
</organism>
<evidence type="ECO:0000256" key="2">
    <source>
        <dbReference type="SAM" id="Coils"/>
    </source>
</evidence>
<feature type="region of interest" description="Disordered" evidence="3">
    <location>
        <begin position="276"/>
        <end position="305"/>
    </location>
</feature>
<gene>
    <name evidence="4" type="ORF">BCR38DRAFT_17077</name>
</gene>
<comment type="similarity">
    <text evidence="1">Belongs to the taxilin family.</text>
</comment>
<reference evidence="4 5" key="1">
    <citation type="submission" date="2016-07" db="EMBL/GenBank/DDBJ databases">
        <title>Pervasive Adenine N6-methylation of Active Genes in Fungi.</title>
        <authorList>
            <consortium name="DOE Joint Genome Institute"/>
            <person name="Mondo S.J."/>
            <person name="Dannebaum R.O."/>
            <person name="Kuo R.C."/>
            <person name="Labutti K."/>
            <person name="Haridas S."/>
            <person name="Kuo A."/>
            <person name="Salamov A."/>
            <person name="Ahrendt S.R."/>
            <person name="Lipzen A."/>
            <person name="Sullivan W."/>
            <person name="Andreopoulos W.B."/>
            <person name="Clum A."/>
            <person name="Lindquist E."/>
            <person name="Daum C."/>
            <person name="Ramamoorthy G.K."/>
            <person name="Gryganskyi A."/>
            <person name="Culley D."/>
            <person name="Magnuson J.K."/>
            <person name="James T.Y."/>
            <person name="O'Malley M.A."/>
            <person name="Stajich J.E."/>
            <person name="Spatafora J.W."/>
            <person name="Visel A."/>
            <person name="Grigoriev I.V."/>
        </authorList>
    </citation>
    <scope>NUCLEOTIDE SEQUENCE [LARGE SCALE GENOMIC DNA]</scope>
    <source>
        <strain evidence="4 5">CBS 129021</strain>
    </source>
</reference>
<dbReference type="OrthoDB" id="425555at2759"/>
<dbReference type="EMBL" id="MCFJ01000001">
    <property type="protein sequence ID" value="ORY71653.1"/>
    <property type="molecule type" value="Genomic_DNA"/>
</dbReference>
<evidence type="ECO:0000313" key="4">
    <source>
        <dbReference type="EMBL" id="ORY71653.1"/>
    </source>
</evidence>
<comment type="caution">
    <text evidence="4">The sequence shown here is derived from an EMBL/GenBank/DDBJ whole genome shotgun (WGS) entry which is preliminary data.</text>
</comment>
<dbReference type="Pfam" id="PF09728">
    <property type="entry name" value="Taxilin"/>
    <property type="match status" value="1"/>
</dbReference>
<dbReference type="GO" id="GO:0019905">
    <property type="term" value="F:syntaxin binding"/>
    <property type="evidence" value="ECO:0007669"/>
    <property type="project" value="InterPro"/>
</dbReference>
<dbReference type="PANTHER" id="PTHR16127">
    <property type="entry name" value="TAXILIN"/>
    <property type="match status" value="1"/>
</dbReference>
<evidence type="ECO:0000313" key="5">
    <source>
        <dbReference type="Proteomes" id="UP000193689"/>
    </source>
</evidence>